<evidence type="ECO:0000259" key="13">
    <source>
        <dbReference type="Pfam" id="PF00294"/>
    </source>
</evidence>
<dbReference type="EC" id="2.7.1.15" evidence="2 12"/>
<comment type="cofactor">
    <cofactor evidence="12">
        <name>Mg(2+)</name>
        <dbReference type="ChEBI" id="CHEBI:18420"/>
    </cofactor>
    <text evidence="12">Requires a divalent cation, most likely magnesium in vivo, as an electrophilic catalyst to aid phosphoryl group transfer. It is the chelate of the metal and the nucleotide that is the actual substrate.</text>
</comment>
<organism evidence="14 15">
    <name type="scientific">Dekkera bruxellensis</name>
    <name type="common">Brettanomyces custersii</name>
    <dbReference type="NCBI Taxonomy" id="5007"/>
    <lineage>
        <taxon>Eukaryota</taxon>
        <taxon>Fungi</taxon>
        <taxon>Dikarya</taxon>
        <taxon>Ascomycota</taxon>
        <taxon>Saccharomycotina</taxon>
        <taxon>Pichiomycetes</taxon>
        <taxon>Pichiales</taxon>
        <taxon>Pichiaceae</taxon>
        <taxon>Brettanomyces</taxon>
    </lineage>
</organism>
<comment type="subunit">
    <text evidence="12">Homodimer.</text>
</comment>
<feature type="binding site" evidence="12">
    <location>
        <position position="309"/>
    </location>
    <ligand>
        <name>K(+)</name>
        <dbReference type="ChEBI" id="CHEBI:29103"/>
    </ligand>
</feature>
<feature type="binding site" evidence="12">
    <location>
        <begin position="9"/>
        <end position="11"/>
    </location>
    <ligand>
        <name>substrate</name>
    </ligand>
</feature>
<comment type="subcellular location">
    <subcellularLocation>
        <location evidence="12">Cytoplasm</location>
    </subcellularLocation>
    <subcellularLocation>
        <location evidence="12">Nucleus</location>
    </subcellularLocation>
</comment>
<feature type="domain" description="Carbohydrate kinase PfkB" evidence="13">
    <location>
        <begin position="2"/>
        <end position="315"/>
    </location>
</feature>
<evidence type="ECO:0000256" key="4">
    <source>
        <dbReference type="ARBA" id="ARBA00022679"/>
    </source>
</evidence>
<comment type="function">
    <text evidence="12">Catalyzes the phosphorylation of ribose at O-5 in a reaction requiring ATP and magnesium. The resulting D-ribose-5-phosphate can then be used either for sythesis of nucleotides, histidine, and tryptophan, or as a component of the pentose phosphate pathway.</text>
</comment>
<evidence type="ECO:0000256" key="3">
    <source>
        <dbReference type="ARBA" id="ARBA00016943"/>
    </source>
</evidence>
<evidence type="ECO:0000256" key="6">
    <source>
        <dbReference type="ARBA" id="ARBA00022741"/>
    </source>
</evidence>
<feature type="binding site" evidence="12">
    <location>
        <position position="270"/>
    </location>
    <ligand>
        <name>K(+)</name>
        <dbReference type="ChEBI" id="CHEBI:29103"/>
    </ligand>
</feature>
<keyword evidence="12" id="KW-0539">Nucleus</keyword>
<dbReference type="InterPro" id="IPR002139">
    <property type="entry name" value="Ribo/fructo_kinase"/>
</dbReference>
<dbReference type="PANTHER" id="PTHR10584">
    <property type="entry name" value="SUGAR KINASE"/>
    <property type="match status" value="1"/>
</dbReference>
<accession>A0A871RBP0</accession>
<dbReference type="GO" id="GO:0005634">
    <property type="term" value="C:nucleus"/>
    <property type="evidence" value="ECO:0007669"/>
    <property type="project" value="UniProtKB-SubCell"/>
</dbReference>
<evidence type="ECO:0000256" key="8">
    <source>
        <dbReference type="ARBA" id="ARBA00022840"/>
    </source>
</evidence>
<evidence type="ECO:0000256" key="5">
    <source>
        <dbReference type="ARBA" id="ARBA00022723"/>
    </source>
</evidence>
<dbReference type="GO" id="GO:0005737">
    <property type="term" value="C:cytoplasm"/>
    <property type="evidence" value="ECO:0007669"/>
    <property type="project" value="UniProtKB-SubCell"/>
</dbReference>
<dbReference type="GO" id="GO:0004747">
    <property type="term" value="F:ribokinase activity"/>
    <property type="evidence" value="ECO:0007669"/>
    <property type="project" value="UniProtKB-UniRule"/>
</dbReference>
<dbReference type="InterPro" id="IPR002173">
    <property type="entry name" value="Carboh/pur_kinase_PfkB_CS"/>
</dbReference>
<dbReference type="Proteomes" id="UP000663131">
    <property type="component" value="Chromosome 8"/>
</dbReference>
<dbReference type="CDD" id="cd01174">
    <property type="entry name" value="ribokinase"/>
    <property type="match status" value="1"/>
</dbReference>
<keyword evidence="4 12" id="KW-0808">Transferase</keyword>
<dbReference type="UniPathway" id="UPA00916">
    <property type="reaction ID" value="UER00889"/>
</dbReference>
<reference evidence="14" key="2">
    <citation type="journal article" name="BMC Genomics">
        <title>New genome assemblies reveal patterns of domestication and adaptation across Brettanomyces (Dekkera) species.</title>
        <authorList>
            <person name="Roach M.J."/>
            <person name="Borneman A.R."/>
        </authorList>
    </citation>
    <scope>NUCLEOTIDE SEQUENCE</scope>
    <source>
        <strain evidence="14">UCD 2041</strain>
    </source>
</reference>
<name>A0A871RBP0_DEKBR</name>
<dbReference type="GO" id="GO:0019303">
    <property type="term" value="P:D-ribose catabolic process"/>
    <property type="evidence" value="ECO:0007669"/>
    <property type="project" value="UniProtKB-UniRule"/>
</dbReference>
<reference evidence="14" key="1">
    <citation type="submission" date="2020-10" db="EMBL/GenBank/DDBJ databases">
        <authorList>
            <person name="Palmer J.M."/>
        </authorList>
    </citation>
    <scope>NUCLEOTIDE SEQUENCE</scope>
    <source>
        <strain evidence="14">UCD 2041</strain>
    </source>
</reference>
<keyword evidence="5 12" id="KW-0479">Metal-binding</keyword>
<keyword evidence="12" id="KW-0963">Cytoplasm</keyword>
<feature type="binding site" evidence="12">
    <location>
        <position position="268"/>
    </location>
    <ligand>
        <name>K(+)</name>
        <dbReference type="ChEBI" id="CHEBI:29103"/>
    </ligand>
</feature>
<feature type="active site" description="Proton acceptor" evidence="12">
    <location>
        <position position="274"/>
    </location>
</feature>
<protein>
    <recommendedName>
        <fullName evidence="3 12">Ribokinase</fullName>
        <shortName evidence="12">RK</shortName>
        <ecNumber evidence="2 12">2.7.1.15</ecNumber>
    </recommendedName>
</protein>
<evidence type="ECO:0000256" key="12">
    <source>
        <dbReference type="HAMAP-Rule" id="MF_03215"/>
    </source>
</evidence>
<evidence type="ECO:0000256" key="10">
    <source>
        <dbReference type="ARBA" id="ARBA00022958"/>
    </source>
</evidence>
<comment type="pathway">
    <text evidence="12">Carbohydrate metabolism; D-ribose degradation; D-ribose 5-phosphate from beta-D-ribopyranose: step 2/2.</text>
</comment>
<dbReference type="GO" id="GO:0005524">
    <property type="term" value="F:ATP binding"/>
    <property type="evidence" value="ECO:0007669"/>
    <property type="project" value="UniProtKB-UniRule"/>
</dbReference>
<evidence type="ECO:0000313" key="15">
    <source>
        <dbReference type="Proteomes" id="UP000663131"/>
    </source>
</evidence>
<dbReference type="InterPro" id="IPR029056">
    <property type="entry name" value="Ribokinase-like"/>
</dbReference>
<proteinExistence type="inferred from homology"/>
<keyword evidence="8 12" id="KW-0067">ATP-binding</keyword>
<dbReference type="GO" id="GO:0046872">
    <property type="term" value="F:metal ion binding"/>
    <property type="evidence" value="ECO:0007669"/>
    <property type="project" value="UniProtKB-KW"/>
</dbReference>
<gene>
    <name evidence="12" type="primary">RBK1</name>
    <name evidence="14" type="ORF">BRETT_001310</name>
</gene>
<evidence type="ECO:0000313" key="14">
    <source>
        <dbReference type="EMBL" id="QOU21585.1"/>
    </source>
</evidence>
<evidence type="ECO:0000256" key="7">
    <source>
        <dbReference type="ARBA" id="ARBA00022777"/>
    </source>
</evidence>
<dbReference type="OrthoDB" id="415590at2759"/>
<dbReference type="HAMAP" id="MF_01987">
    <property type="entry name" value="Ribokinase"/>
    <property type="match status" value="1"/>
</dbReference>
<sequence>MITIIGSLNLDLVTYTKEAPKAGETVQGDFFEEHLGGKGMNECIATARLSTENKRNQVRMWGCLGDDRQAGLFLSGLRSLNVDTSLLKQISGVRTGTASITVEETNGENRIIIVSGANGHLRPSEADLASAFDPNALKGEYVVLQNEFPEPSKVINWLAKNRPEVVKFYNPSPLKPEMMDMTILNKVEYLIVNRGEAWSIVKDIKGENSHQGDEKDENELLISRLREFLDKPTLIVTLGSKGCIYSVSGQKPAEYGFVASRKVTNIVDTTGAGDTFLGAIVARLYDGASIGEALQFATAASSLAIQRKGAVEGIPMYSSVHEIMD</sequence>
<dbReference type="PRINTS" id="PR00990">
    <property type="entry name" value="RIBOKINASE"/>
</dbReference>
<keyword evidence="10 12" id="KW-0630">Potassium</keyword>
<keyword evidence="9 12" id="KW-0460">Magnesium</keyword>
<evidence type="ECO:0000256" key="2">
    <source>
        <dbReference type="ARBA" id="ARBA00012035"/>
    </source>
</evidence>
<dbReference type="PROSITE" id="PS00584">
    <property type="entry name" value="PFKB_KINASES_2"/>
    <property type="match status" value="1"/>
</dbReference>
<dbReference type="Pfam" id="PF00294">
    <property type="entry name" value="PfkB"/>
    <property type="match status" value="1"/>
</dbReference>
<comment type="caution">
    <text evidence="12">Lacks conserved residue(s) required for the propagation of feature annotation.</text>
</comment>
<feature type="binding site" evidence="12">
    <location>
        <position position="147"/>
    </location>
    <ligand>
        <name>substrate</name>
    </ligand>
</feature>
<comment type="catalytic activity">
    <reaction evidence="12">
        <text>D-ribose + ATP = D-ribose 5-phosphate + ADP + H(+)</text>
        <dbReference type="Rhea" id="RHEA:13697"/>
        <dbReference type="ChEBI" id="CHEBI:15378"/>
        <dbReference type="ChEBI" id="CHEBI:30616"/>
        <dbReference type="ChEBI" id="CHEBI:47013"/>
        <dbReference type="ChEBI" id="CHEBI:78346"/>
        <dbReference type="ChEBI" id="CHEBI:456216"/>
        <dbReference type="EC" id="2.7.1.15"/>
    </reaction>
</comment>
<feature type="binding site" evidence="12">
    <location>
        <begin position="273"/>
        <end position="274"/>
    </location>
    <ligand>
        <name>ATP</name>
        <dbReference type="ChEBI" id="CHEBI:30616"/>
    </ligand>
</feature>
<feature type="binding site" evidence="12">
    <location>
        <position position="274"/>
    </location>
    <ligand>
        <name>substrate</name>
    </ligand>
</feature>
<dbReference type="InterPro" id="IPR011611">
    <property type="entry name" value="PfkB_dom"/>
</dbReference>
<feature type="binding site" evidence="12">
    <location>
        <begin position="37"/>
        <end position="41"/>
    </location>
    <ligand>
        <name>substrate</name>
    </ligand>
</feature>
<evidence type="ECO:0000256" key="9">
    <source>
        <dbReference type="ARBA" id="ARBA00022842"/>
    </source>
</evidence>
<feature type="binding site" evidence="12">
    <location>
        <position position="307"/>
    </location>
    <ligand>
        <name>K(+)</name>
        <dbReference type="ChEBI" id="CHEBI:29103"/>
    </ligand>
</feature>
<dbReference type="SUPFAM" id="SSF53613">
    <property type="entry name" value="Ribokinase-like"/>
    <property type="match status" value="1"/>
</dbReference>
<keyword evidence="6 12" id="KW-0547">Nucleotide-binding</keyword>
<evidence type="ECO:0000256" key="11">
    <source>
        <dbReference type="ARBA" id="ARBA00023277"/>
    </source>
</evidence>
<keyword evidence="11 12" id="KW-0119">Carbohydrate metabolism</keyword>
<dbReference type="PANTHER" id="PTHR10584:SF166">
    <property type="entry name" value="RIBOKINASE"/>
    <property type="match status" value="1"/>
</dbReference>
<feature type="binding site" evidence="12">
    <location>
        <begin position="237"/>
        <end position="242"/>
    </location>
    <ligand>
        <name>ATP</name>
        <dbReference type="ChEBI" id="CHEBI:30616"/>
    </ligand>
</feature>
<dbReference type="EMBL" id="CP063136">
    <property type="protein sequence ID" value="QOU21585.1"/>
    <property type="molecule type" value="Genomic_DNA"/>
</dbReference>
<comment type="activity regulation">
    <text evidence="12">Activated by a monovalent cation that binds near, but not in, the active site. The most likely occupant of the site in vivo is potassium. Ion binding induces a conformational change that may alter substrate affinity.</text>
</comment>
<evidence type="ECO:0000256" key="1">
    <source>
        <dbReference type="ARBA" id="ARBA00005380"/>
    </source>
</evidence>
<feature type="binding site" evidence="12">
    <location>
        <position position="304"/>
    </location>
    <ligand>
        <name>K(+)</name>
        <dbReference type="ChEBI" id="CHEBI:29103"/>
    </ligand>
</feature>
<comment type="similarity">
    <text evidence="12">Belongs to the carbohydrate kinase PfkB family. Ribokinase subfamily.</text>
</comment>
<feature type="binding site" evidence="12">
    <location>
        <position position="193"/>
    </location>
    <ligand>
        <name>ATP</name>
        <dbReference type="ChEBI" id="CHEBI:30616"/>
    </ligand>
</feature>
<dbReference type="Gene3D" id="3.40.1190.20">
    <property type="match status" value="1"/>
</dbReference>
<dbReference type="InterPro" id="IPR011877">
    <property type="entry name" value="Ribokinase"/>
</dbReference>
<comment type="similarity">
    <text evidence="1">Belongs to the carbohydrate kinase pfkB family.</text>
</comment>
<keyword evidence="7 12" id="KW-0418">Kinase</keyword>
<dbReference type="AlphaFoldDB" id="A0A871RBP0"/>